<organism evidence="13 14">
    <name type="scientific">Pedobacter jamesrossensis</name>
    <dbReference type="NCBI Taxonomy" id="1908238"/>
    <lineage>
        <taxon>Bacteria</taxon>
        <taxon>Pseudomonadati</taxon>
        <taxon>Bacteroidota</taxon>
        <taxon>Sphingobacteriia</taxon>
        <taxon>Sphingobacteriales</taxon>
        <taxon>Sphingobacteriaceae</taxon>
        <taxon>Pedobacter</taxon>
    </lineage>
</organism>
<dbReference type="InterPro" id="IPR011123">
    <property type="entry name" value="Y_Y_Y"/>
</dbReference>
<dbReference type="SMART" id="SM00342">
    <property type="entry name" value="HTH_ARAC"/>
    <property type="match status" value="1"/>
</dbReference>
<dbReference type="SMART" id="SM00388">
    <property type="entry name" value="HisKA"/>
    <property type="match status" value="1"/>
</dbReference>
<dbReference type="Pfam" id="PF00072">
    <property type="entry name" value="Response_reg"/>
    <property type="match status" value="1"/>
</dbReference>
<name>A0ABV8NSN4_9SPHI</name>
<dbReference type="CDD" id="cd00082">
    <property type="entry name" value="HisKA"/>
    <property type="match status" value="1"/>
</dbReference>
<feature type="chain" id="PRO_5045102069" description="histidine kinase" evidence="9">
    <location>
        <begin position="22"/>
        <end position="1236"/>
    </location>
</feature>
<proteinExistence type="predicted"/>
<sequence length="1236" mass="141178">MSCSKVFFFLSLIFLFAETSAQRLDLKFEHITSENGLPQNTIHGIIKDKYGFMWFGTWSGLCRYDGYKFKIYSYDKSDPRSIINNRIHNIVKDKNEDLWILTFNDSIVVKYNYLKDDFDRIPINKVPAKFLQSMSRFDHYRSVDVRYRGWQWRIDSASNTLIQTDLKTKTSKVITSNPSGRWSLNDSYVADIYLDNQDIFWVGTYGNGINKANLNSKPFNYYNHDPQNNKSVVDDNINALFKDKSGNFWIGTRNKGLSVIRPGKSTVHLQHVSGDKRTIGSDQIRNIFCDSRGYVWIGHKDGLDGFSKDNYTNVRHFDDLDLDGNAVYGICEDKKGDVWFATWRGIYKYITSKNNFIKLKPSQPLPLLRSRVIFQDHFGQIWVGTDGTGLYVFKENGAEEIMLINRFDEKLGKNTISDNRIYTVFEDSDNKIWIGTGNGLDRYDSVSKTFKHFRVGPGGLLNSTISAVLEDNQGQLWVSHKKGISEINRTNFKIINYTPKDGLQSNEFVEGAAFKDNSSGMLYFGGTSGYNSFQPGEIFPDTTSARIVLTELQVLNKSVDVGEKVNGKVILTHPLYLSDSINLGYKDRSFAIEFAGLHYAAPEGNKYAYMLEGFDKEWIYIDASRRIASYSNLEPGSYLFKVKGANGDGIWNMKTTNLRILITPPFWASIWAYLIYTLLLVLAAYIYHYYTTKLARIRTELSYELIIHEKENELHRNKLDFFTNISHEIKTPLSLILAPIESLLKMPSSSTQVSSQLSTMKSNGDRLLNLINQLLDFRRLETGNDILKVEYGDLVKLVSDITNSFREAAELRGIHLRFDSIVSNGLSRFDKDKIEKILYNLISNAIKFTKDGGLIEVRLKKSLFNGEELIDLSVSDNGIGISKQDLQEIFKPFKRGEIKFAKGTGLGLAYTKSLVEQYRGSIDVESLQSIAGANMTTFSVKLPWHNATGENVIDNDFDALPIYQNEAEEIMLTSAEIKEGDSRSKILLVEDNIEMRQYLKDFLIEKYFVFEASNGVEGLHISEKHALDLIISDVMMPEMDGLEFCKILKNDPNTSHIPVILLTARTLIELQLEGLGVGADDYITKPFNLSILYLKINNILQSNERLRERFKANVIIEPSSFNPVTPDEKLLKKLLEYVEDNISNPDLNVDSISEHIFVSKTQLYRKTKALTGLTTVDLIRQIRLKRAQQLLTTKNFNINEITFMVGFTDANYFRKCFKTEFGMSPSEFVKTQDFSE</sequence>
<keyword evidence="8" id="KW-0812">Transmembrane</keyword>
<dbReference type="Pfam" id="PF12833">
    <property type="entry name" value="HTH_18"/>
    <property type="match status" value="1"/>
</dbReference>
<keyword evidence="3 7" id="KW-0597">Phosphoprotein</keyword>
<dbReference type="InterPro" id="IPR003661">
    <property type="entry name" value="HisK_dim/P_dom"/>
</dbReference>
<evidence type="ECO:0000256" key="3">
    <source>
        <dbReference type="ARBA" id="ARBA00022553"/>
    </source>
</evidence>
<dbReference type="PANTHER" id="PTHR43547">
    <property type="entry name" value="TWO-COMPONENT HISTIDINE KINASE"/>
    <property type="match status" value="1"/>
</dbReference>
<dbReference type="InterPro" id="IPR001789">
    <property type="entry name" value="Sig_transdc_resp-reg_receiver"/>
</dbReference>
<dbReference type="InterPro" id="IPR004358">
    <property type="entry name" value="Sig_transdc_His_kin-like_C"/>
</dbReference>
<feature type="signal peptide" evidence="9">
    <location>
        <begin position="1"/>
        <end position="21"/>
    </location>
</feature>
<evidence type="ECO:0000256" key="7">
    <source>
        <dbReference type="PROSITE-ProRule" id="PRU00169"/>
    </source>
</evidence>
<dbReference type="InterPro" id="IPR036097">
    <property type="entry name" value="HisK_dim/P_sf"/>
</dbReference>
<dbReference type="PROSITE" id="PS50110">
    <property type="entry name" value="RESPONSE_REGULATORY"/>
    <property type="match status" value="1"/>
</dbReference>
<dbReference type="Gene3D" id="3.30.565.10">
    <property type="entry name" value="Histidine kinase-like ATPase, C-terminal domain"/>
    <property type="match status" value="1"/>
</dbReference>
<dbReference type="CDD" id="cd00075">
    <property type="entry name" value="HATPase"/>
    <property type="match status" value="1"/>
</dbReference>
<reference evidence="14" key="1">
    <citation type="journal article" date="2019" name="Int. J. Syst. Evol. Microbiol.">
        <title>The Global Catalogue of Microorganisms (GCM) 10K type strain sequencing project: providing services to taxonomists for standard genome sequencing and annotation.</title>
        <authorList>
            <consortium name="The Broad Institute Genomics Platform"/>
            <consortium name="The Broad Institute Genome Sequencing Center for Infectious Disease"/>
            <person name="Wu L."/>
            <person name="Ma J."/>
        </authorList>
    </citation>
    <scope>NUCLEOTIDE SEQUENCE [LARGE SCALE GENOMIC DNA]</scope>
    <source>
        <strain evidence="14">CCM 8689</strain>
    </source>
</reference>
<feature type="transmembrane region" description="Helical" evidence="8">
    <location>
        <begin position="666"/>
        <end position="690"/>
    </location>
</feature>
<accession>A0ABV8NSN4</accession>
<dbReference type="SUPFAM" id="SSF46689">
    <property type="entry name" value="Homeodomain-like"/>
    <property type="match status" value="1"/>
</dbReference>
<dbReference type="Gene3D" id="1.10.287.130">
    <property type="match status" value="1"/>
</dbReference>
<dbReference type="PROSITE" id="PS50109">
    <property type="entry name" value="HIS_KIN"/>
    <property type="match status" value="1"/>
</dbReference>
<feature type="domain" description="Response regulatory" evidence="12">
    <location>
        <begin position="985"/>
        <end position="1100"/>
    </location>
</feature>
<feature type="modified residue" description="4-aspartylphosphate" evidence="7">
    <location>
        <position position="1033"/>
    </location>
</feature>
<dbReference type="Pfam" id="PF07494">
    <property type="entry name" value="Reg_prop"/>
    <property type="match status" value="5"/>
</dbReference>
<dbReference type="Gene3D" id="2.60.40.10">
    <property type="entry name" value="Immunoglobulins"/>
    <property type="match status" value="1"/>
</dbReference>
<keyword evidence="9" id="KW-0732">Signal</keyword>
<dbReference type="Pfam" id="PF00512">
    <property type="entry name" value="HisKA"/>
    <property type="match status" value="1"/>
</dbReference>
<comment type="caution">
    <text evidence="13">The sequence shown here is derived from an EMBL/GenBank/DDBJ whole genome shotgun (WGS) entry which is preliminary data.</text>
</comment>
<evidence type="ECO:0000256" key="1">
    <source>
        <dbReference type="ARBA" id="ARBA00000085"/>
    </source>
</evidence>
<dbReference type="PROSITE" id="PS00041">
    <property type="entry name" value="HTH_ARAC_FAMILY_1"/>
    <property type="match status" value="1"/>
</dbReference>
<dbReference type="InterPro" id="IPR018060">
    <property type="entry name" value="HTH_AraC"/>
</dbReference>
<evidence type="ECO:0000256" key="8">
    <source>
        <dbReference type="SAM" id="Phobius"/>
    </source>
</evidence>
<dbReference type="Pfam" id="PF02518">
    <property type="entry name" value="HATPase_c"/>
    <property type="match status" value="1"/>
</dbReference>
<dbReference type="SUPFAM" id="SSF52172">
    <property type="entry name" value="CheY-like"/>
    <property type="match status" value="1"/>
</dbReference>
<dbReference type="InterPro" id="IPR036890">
    <property type="entry name" value="HATPase_C_sf"/>
</dbReference>
<dbReference type="EMBL" id="JBHSBY010000141">
    <property type="protein sequence ID" value="MFC4198652.1"/>
    <property type="molecule type" value="Genomic_DNA"/>
</dbReference>
<feature type="domain" description="Histidine kinase" evidence="11">
    <location>
        <begin position="724"/>
        <end position="946"/>
    </location>
</feature>
<evidence type="ECO:0000313" key="14">
    <source>
        <dbReference type="Proteomes" id="UP001595792"/>
    </source>
</evidence>
<keyword evidence="4" id="KW-0805">Transcription regulation</keyword>
<dbReference type="InterPro" id="IPR011110">
    <property type="entry name" value="Reg_prop"/>
</dbReference>
<dbReference type="Gene3D" id="1.10.10.60">
    <property type="entry name" value="Homeodomain-like"/>
    <property type="match status" value="2"/>
</dbReference>
<evidence type="ECO:0000256" key="9">
    <source>
        <dbReference type="SAM" id="SignalP"/>
    </source>
</evidence>
<dbReference type="SMART" id="SM00387">
    <property type="entry name" value="HATPase_c"/>
    <property type="match status" value="1"/>
</dbReference>
<dbReference type="InterPro" id="IPR009057">
    <property type="entry name" value="Homeodomain-like_sf"/>
</dbReference>
<keyword evidence="8" id="KW-1133">Transmembrane helix</keyword>
<dbReference type="InterPro" id="IPR018062">
    <property type="entry name" value="HTH_AraC-typ_CS"/>
</dbReference>
<evidence type="ECO:0000259" key="10">
    <source>
        <dbReference type="PROSITE" id="PS01124"/>
    </source>
</evidence>
<evidence type="ECO:0000259" key="12">
    <source>
        <dbReference type="PROSITE" id="PS50110"/>
    </source>
</evidence>
<dbReference type="SMART" id="SM00448">
    <property type="entry name" value="REC"/>
    <property type="match status" value="1"/>
</dbReference>
<dbReference type="Gene3D" id="3.40.50.2300">
    <property type="match status" value="1"/>
</dbReference>
<dbReference type="PRINTS" id="PR00344">
    <property type="entry name" value="BCTRLSENSOR"/>
</dbReference>
<dbReference type="InterPro" id="IPR005467">
    <property type="entry name" value="His_kinase_dom"/>
</dbReference>
<dbReference type="InterPro" id="IPR013783">
    <property type="entry name" value="Ig-like_fold"/>
</dbReference>
<dbReference type="SUPFAM" id="SSF63829">
    <property type="entry name" value="Calcium-dependent phosphotriesterase"/>
    <property type="match status" value="2"/>
</dbReference>
<dbReference type="PANTHER" id="PTHR43547:SF2">
    <property type="entry name" value="HYBRID SIGNAL TRANSDUCTION HISTIDINE KINASE C"/>
    <property type="match status" value="1"/>
</dbReference>
<dbReference type="Gene3D" id="2.130.10.10">
    <property type="entry name" value="YVTN repeat-like/Quinoprotein amine dehydrogenase"/>
    <property type="match status" value="2"/>
</dbReference>
<dbReference type="InterPro" id="IPR003594">
    <property type="entry name" value="HATPase_dom"/>
</dbReference>
<dbReference type="Proteomes" id="UP001595792">
    <property type="component" value="Unassembled WGS sequence"/>
</dbReference>
<feature type="domain" description="HTH araC/xylS-type" evidence="10">
    <location>
        <begin position="1132"/>
        <end position="1231"/>
    </location>
</feature>
<dbReference type="InterPro" id="IPR015943">
    <property type="entry name" value="WD40/YVTN_repeat-like_dom_sf"/>
</dbReference>
<protein>
    <recommendedName>
        <fullName evidence="2">histidine kinase</fullName>
        <ecNumber evidence="2">2.7.13.3</ecNumber>
    </recommendedName>
</protein>
<evidence type="ECO:0000259" key="11">
    <source>
        <dbReference type="PROSITE" id="PS50109"/>
    </source>
</evidence>
<keyword evidence="8" id="KW-0472">Membrane</keyword>
<keyword evidence="6" id="KW-0804">Transcription</keyword>
<evidence type="ECO:0000256" key="4">
    <source>
        <dbReference type="ARBA" id="ARBA00023015"/>
    </source>
</evidence>
<evidence type="ECO:0000313" key="13">
    <source>
        <dbReference type="EMBL" id="MFC4198652.1"/>
    </source>
</evidence>
<dbReference type="InterPro" id="IPR011006">
    <property type="entry name" value="CheY-like_superfamily"/>
</dbReference>
<dbReference type="SUPFAM" id="SSF55874">
    <property type="entry name" value="ATPase domain of HSP90 chaperone/DNA topoisomerase II/histidine kinase"/>
    <property type="match status" value="1"/>
</dbReference>
<dbReference type="RefSeq" id="WP_378962673.1">
    <property type="nucleotide sequence ID" value="NZ_JBHRXC010000016.1"/>
</dbReference>
<evidence type="ECO:0000256" key="2">
    <source>
        <dbReference type="ARBA" id="ARBA00012438"/>
    </source>
</evidence>
<keyword evidence="5" id="KW-0238">DNA-binding</keyword>
<keyword evidence="14" id="KW-1185">Reference proteome</keyword>
<gene>
    <name evidence="13" type="ORF">ACFOUY_18245</name>
</gene>
<dbReference type="Pfam" id="PF07495">
    <property type="entry name" value="Y_Y_Y"/>
    <property type="match status" value="1"/>
</dbReference>
<evidence type="ECO:0000256" key="6">
    <source>
        <dbReference type="ARBA" id="ARBA00023163"/>
    </source>
</evidence>
<dbReference type="EC" id="2.7.13.3" evidence="2"/>
<dbReference type="SUPFAM" id="SSF47384">
    <property type="entry name" value="Homodimeric domain of signal transducing histidine kinase"/>
    <property type="match status" value="1"/>
</dbReference>
<comment type="catalytic activity">
    <reaction evidence="1">
        <text>ATP + protein L-histidine = ADP + protein N-phospho-L-histidine.</text>
        <dbReference type="EC" id="2.7.13.3"/>
    </reaction>
</comment>
<dbReference type="PROSITE" id="PS01124">
    <property type="entry name" value="HTH_ARAC_FAMILY_2"/>
    <property type="match status" value="1"/>
</dbReference>
<evidence type="ECO:0000256" key="5">
    <source>
        <dbReference type="ARBA" id="ARBA00023125"/>
    </source>
</evidence>